<keyword evidence="2" id="KW-1185">Reference proteome</keyword>
<name>A0A8T0ITV1_CERPU</name>
<evidence type="ECO:0000313" key="1">
    <source>
        <dbReference type="EMBL" id="KAG0586226.1"/>
    </source>
</evidence>
<dbReference type="EMBL" id="CM026422">
    <property type="protein sequence ID" value="KAG0586226.1"/>
    <property type="molecule type" value="Genomic_DNA"/>
</dbReference>
<gene>
    <name evidence="1" type="ORF">KC19_2G073700</name>
</gene>
<sequence length="46" mass="5207">MGRICFSIPQDYWSPAFQTRTLSTKVSARCMPGSDGLSFTCWLRGF</sequence>
<organism evidence="1 2">
    <name type="scientific">Ceratodon purpureus</name>
    <name type="common">Fire moss</name>
    <name type="synonym">Dicranum purpureum</name>
    <dbReference type="NCBI Taxonomy" id="3225"/>
    <lineage>
        <taxon>Eukaryota</taxon>
        <taxon>Viridiplantae</taxon>
        <taxon>Streptophyta</taxon>
        <taxon>Embryophyta</taxon>
        <taxon>Bryophyta</taxon>
        <taxon>Bryophytina</taxon>
        <taxon>Bryopsida</taxon>
        <taxon>Dicranidae</taxon>
        <taxon>Pseudoditrichales</taxon>
        <taxon>Ditrichaceae</taxon>
        <taxon>Ceratodon</taxon>
    </lineage>
</organism>
<dbReference type="Proteomes" id="UP000822688">
    <property type="component" value="Chromosome 2"/>
</dbReference>
<protein>
    <submittedName>
        <fullName evidence="1">Uncharacterized protein</fullName>
    </submittedName>
</protein>
<accession>A0A8T0ITV1</accession>
<reference evidence="1" key="1">
    <citation type="submission" date="2020-06" db="EMBL/GenBank/DDBJ databases">
        <title>WGS assembly of Ceratodon purpureus strain R40.</title>
        <authorList>
            <person name="Carey S.B."/>
            <person name="Jenkins J."/>
            <person name="Shu S."/>
            <person name="Lovell J.T."/>
            <person name="Sreedasyam A."/>
            <person name="Maumus F."/>
            <person name="Tiley G.P."/>
            <person name="Fernandez-Pozo N."/>
            <person name="Barry K."/>
            <person name="Chen C."/>
            <person name="Wang M."/>
            <person name="Lipzen A."/>
            <person name="Daum C."/>
            <person name="Saski C.A."/>
            <person name="Payton A.C."/>
            <person name="Mcbreen J.C."/>
            <person name="Conrad R.E."/>
            <person name="Kollar L.M."/>
            <person name="Olsson S."/>
            <person name="Huttunen S."/>
            <person name="Landis J.B."/>
            <person name="Wickett N.J."/>
            <person name="Johnson M.G."/>
            <person name="Rensing S.A."/>
            <person name="Grimwood J."/>
            <person name="Schmutz J."/>
            <person name="Mcdaniel S.F."/>
        </authorList>
    </citation>
    <scope>NUCLEOTIDE SEQUENCE</scope>
    <source>
        <strain evidence="1">R40</strain>
    </source>
</reference>
<proteinExistence type="predicted"/>
<evidence type="ECO:0000313" key="2">
    <source>
        <dbReference type="Proteomes" id="UP000822688"/>
    </source>
</evidence>
<comment type="caution">
    <text evidence="1">The sequence shown here is derived from an EMBL/GenBank/DDBJ whole genome shotgun (WGS) entry which is preliminary data.</text>
</comment>
<dbReference type="AlphaFoldDB" id="A0A8T0ITV1"/>